<feature type="binding site" evidence="9">
    <location>
        <position position="17"/>
    </location>
    <ligand>
        <name>ATP</name>
        <dbReference type="ChEBI" id="CHEBI:30616"/>
    </ligand>
</feature>
<evidence type="ECO:0000256" key="1">
    <source>
        <dbReference type="ARBA" id="ARBA00022490"/>
    </source>
</evidence>
<keyword evidence="5 9" id="KW-0067">ATP-binding</keyword>
<comment type="subunit">
    <text evidence="9">Homohexamer.</text>
</comment>
<keyword evidence="2 9" id="KW-0808">Transferase</keyword>
<feature type="binding site" evidence="9">
    <location>
        <position position="78"/>
    </location>
    <ligand>
        <name>substrate</name>
    </ligand>
</feature>
<dbReference type="HAMAP" id="MF_00151">
    <property type="entry name" value="PPAT_bact"/>
    <property type="match status" value="1"/>
</dbReference>
<evidence type="ECO:0000256" key="9">
    <source>
        <dbReference type="HAMAP-Rule" id="MF_00151"/>
    </source>
</evidence>
<dbReference type="RefSeq" id="WP_344847209.1">
    <property type="nucleotide sequence ID" value="NZ_BAABDF010000007.1"/>
</dbReference>
<dbReference type="NCBIfam" id="TIGR00125">
    <property type="entry name" value="cyt_tran_rel"/>
    <property type="match status" value="1"/>
</dbReference>
<evidence type="ECO:0000259" key="10">
    <source>
        <dbReference type="Pfam" id="PF01467"/>
    </source>
</evidence>
<feature type="domain" description="Cytidyltransferase-like" evidence="10">
    <location>
        <begin position="5"/>
        <end position="138"/>
    </location>
</feature>
<feature type="binding site" evidence="9">
    <location>
        <position position="9"/>
    </location>
    <ligand>
        <name>substrate</name>
    </ligand>
</feature>
<evidence type="ECO:0000313" key="12">
    <source>
        <dbReference type="Proteomes" id="UP001399917"/>
    </source>
</evidence>
<feature type="binding site" evidence="9">
    <location>
        <begin position="9"/>
        <end position="10"/>
    </location>
    <ligand>
        <name>ATP</name>
        <dbReference type="ChEBI" id="CHEBI:30616"/>
    </ligand>
</feature>
<dbReference type="InterPro" id="IPR001980">
    <property type="entry name" value="PPAT"/>
</dbReference>
<reference evidence="12" key="1">
    <citation type="journal article" date="2019" name="Int. J. Syst. Evol. Microbiol.">
        <title>The Global Catalogue of Microorganisms (GCM) 10K type strain sequencing project: providing services to taxonomists for standard genome sequencing and annotation.</title>
        <authorList>
            <consortium name="The Broad Institute Genomics Platform"/>
            <consortium name="The Broad Institute Genome Sequencing Center for Infectious Disease"/>
            <person name="Wu L."/>
            <person name="Ma J."/>
        </authorList>
    </citation>
    <scope>NUCLEOTIDE SEQUENCE [LARGE SCALE GENOMIC DNA]</scope>
    <source>
        <strain evidence="12">JCM 17190</strain>
    </source>
</reference>
<keyword evidence="1 9" id="KW-0963">Cytoplasm</keyword>
<evidence type="ECO:0000256" key="5">
    <source>
        <dbReference type="ARBA" id="ARBA00022840"/>
    </source>
</evidence>
<gene>
    <name evidence="9 11" type="primary">coaD</name>
    <name evidence="11" type="ORF">GCM10022404_22330</name>
</gene>
<accession>A0ABP7KE17</accession>
<dbReference type="Gene3D" id="3.40.50.620">
    <property type="entry name" value="HUPs"/>
    <property type="match status" value="1"/>
</dbReference>
<dbReference type="CDD" id="cd02163">
    <property type="entry name" value="PPAT"/>
    <property type="match status" value="1"/>
</dbReference>
<feature type="binding site" evidence="9">
    <location>
        <begin position="93"/>
        <end position="95"/>
    </location>
    <ligand>
        <name>ATP</name>
        <dbReference type="ChEBI" id="CHEBI:30616"/>
    </ligand>
</feature>
<evidence type="ECO:0000256" key="7">
    <source>
        <dbReference type="ARBA" id="ARBA00022993"/>
    </source>
</evidence>
<feature type="binding site" evidence="9">
    <location>
        <position position="41"/>
    </location>
    <ligand>
        <name>substrate</name>
    </ligand>
</feature>
<keyword evidence="7 9" id="KW-0173">Coenzyme A biosynthesis</keyword>
<dbReference type="PANTHER" id="PTHR21342">
    <property type="entry name" value="PHOSPHOPANTETHEINE ADENYLYLTRANSFERASE"/>
    <property type="match status" value="1"/>
</dbReference>
<evidence type="ECO:0000256" key="3">
    <source>
        <dbReference type="ARBA" id="ARBA00022695"/>
    </source>
</evidence>
<proteinExistence type="inferred from homology"/>
<evidence type="ECO:0000256" key="8">
    <source>
        <dbReference type="ARBA" id="ARBA00029346"/>
    </source>
</evidence>
<organism evidence="11 12">
    <name type="scientific">Celeribacter arenosi</name>
    <dbReference type="NCBI Taxonomy" id="792649"/>
    <lineage>
        <taxon>Bacteria</taxon>
        <taxon>Pseudomonadati</taxon>
        <taxon>Pseudomonadota</taxon>
        <taxon>Alphaproteobacteria</taxon>
        <taxon>Rhodobacterales</taxon>
        <taxon>Roseobacteraceae</taxon>
        <taxon>Celeribacter</taxon>
    </lineage>
</organism>
<evidence type="ECO:0000313" key="11">
    <source>
        <dbReference type="EMBL" id="GAA3871976.1"/>
    </source>
</evidence>
<dbReference type="InterPro" id="IPR004821">
    <property type="entry name" value="Cyt_trans-like"/>
</dbReference>
<dbReference type="EC" id="2.7.7.3" evidence="9"/>
<comment type="pathway">
    <text evidence="9">Cofactor biosynthesis; coenzyme A biosynthesis; CoA from (R)-pantothenate: step 4/5.</text>
</comment>
<comment type="caution">
    <text evidence="11">The sequence shown here is derived from an EMBL/GenBank/DDBJ whole genome shotgun (WGS) entry which is preliminary data.</text>
</comment>
<sequence>MRIGLYPGTFDPVTHGHGDIIRRACALVDRLVIGVAINRDKGPLFSLEERVEMLQAFTQGLAEETDCEILVHPFENLLIHCARDVNASIIIRGLRAVSDFEYEYQMVGMNRALDDSIETVFLMAEARHQAIASKLVKEIARLGGDVSKFVAPDIEKRIRAKFD</sequence>
<evidence type="ECO:0000256" key="6">
    <source>
        <dbReference type="ARBA" id="ARBA00022842"/>
    </source>
</evidence>
<comment type="function">
    <text evidence="9">Reversibly transfers an adenylyl group from ATP to 4'-phosphopantetheine, yielding dephospho-CoA (dPCoA) and pyrophosphate.</text>
</comment>
<keyword evidence="6 9" id="KW-0460">Magnesium</keyword>
<keyword evidence="3 9" id="KW-0548">Nucleotidyltransferase</keyword>
<feature type="binding site" evidence="9">
    <location>
        <begin position="128"/>
        <end position="134"/>
    </location>
    <ligand>
        <name>ATP</name>
        <dbReference type="ChEBI" id="CHEBI:30616"/>
    </ligand>
</feature>
<feature type="site" description="Transition state stabilizer" evidence="9">
    <location>
        <position position="17"/>
    </location>
</feature>
<feature type="binding site" evidence="9">
    <location>
        <position position="92"/>
    </location>
    <ligand>
        <name>substrate</name>
    </ligand>
</feature>
<comment type="catalytic activity">
    <reaction evidence="8 9">
        <text>(R)-4'-phosphopantetheine + ATP + H(+) = 3'-dephospho-CoA + diphosphate</text>
        <dbReference type="Rhea" id="RHEA:19801"/>
        <dbReference type="ChEBI" id="CHEBI:15378"/>
        <dbReference type="ChEBI" id="CHEBI:30616"/>
        <dbReference type="ChEBI" id="CHEBI:33019"/>
        <dbReference type="ChEBI" id="CHEBI:57328"/>
        <dbReference type="ChEBI" id="CHEBI:61723"/>
        <dbReference type="EC" id="2.7.7.3"/>
    </reaction>
</comment>
<comment type="similarity">
    <text evidence="9">Belongs to the bacterial CoaD family.</text>
</comment>
<dbReference type="PRINTS" id="PR01020">
    <property type="entry name" value="LPSBIOSNTHSS"/>
</dbReference>
<dbReference type="SUPFAM" id="SSF52374">
    <property type="entry name" value="Nucleotidylyl transferase"/>
    <property type="match status" value="1"/>
</dbReference>
<dbReference type="NCBIfam" id="TIGR01510">
    <property type="entry name" value="coaD_prev_kdtB"/>
    <property type="match status" value="1"/>
</dbReference>
<evidence type="ECO:0000256" key="2">
    <source>
        <dbReference type="ARBA" id="ARBA00022679"/>
    </source>
</evidence>
<dbReference type="EMBL" id="BAABDF010000007">
    <property type="protein sequence ID" value="GAA3871976.1"/>
    <property type="molecule type" value="Genomic_DNA"/>
</dbReference>
<keyword evidence="4 9" id="KW-0547">Nucleotide-binding</keyword>
<keyword evidence="12" id="KW-1185">Reference proteome</keyword>
<dbReference type="GO" id="GO:0016779">
    <property type="term" value="F:nucleotidyltransferase activity"/>
    <property type="evidence" value="ECO:0007669"/>
    <property type="project" value="UniProtKB-KW"/>
</dbReference>
<dbReference type="Pfam" id="PF01467">
    <property type="entry name" value="CTP_transf_like"/>
    <property type="match status" value="1"/>
</dbReference>
<protein>
    <recommendedName>
        <fullName evidence="9">Phosphopantetheine adenylyltransferase</fullName>
        <ecNumber evidence="9">2.7.7.3</ecNumber>
    </recommendedName>
    <alternativeName>
        <fullName evidence="9">Dephospho-CoA pyrophosphorylase</fullName>
    </alternativeName>
    <alternativeName>
        <fullName evidence="9">Pantetheine-phosphate adenylyltransferase</fullName>
        <shortName evidence="9">PPAT</shortName>
    </alternativeName>
</protein>
<feature type="binding site" evidence="9">
    <location>
        <position position="103"/>
    </location>
    <ligand>
        <name>ATP</name>
        <dbReference type="ChEBI" id="CHEBI:30616"/>
    </ligand>
</feature>
<comment type="cofactor">
    <cofactor evidence="9">
        <name>Mg(2+)</name>
        <dbReference type="ChEBI" id="CHEBI:18420"/>
    </cofactor>
</comment>
<dbReference type="InterPro" id="IPR014729">
    <property type="entry name" value="Rossmann-like_a/b/a_fold"/>
</dbReference>
<dbReference type="Proteomes" id="UP001399917">
    <property type="component" value="Unassembled WGS sequence"/>
</dbReference>
<evidence type="ECO:0000256" key="4">
    <source>
        <dbReference type="ARBA" id="ARBA00022741"/>
    </source>
</evidence>
<comment type="subcellular location">
    <subcellularLocation>
        <location evidence="9">Cytoplasm</location>
    </subcellularLocation>
</comment>
<name>A0ABP7KE17_9RHOB</name>
<dbReference type="PANTHER" id="PTHR21342:SF1">
    <property type="entry name" value="PHOSPHOPANTETHEINE ADENYLYLTRANSFERASE"/>
    <property type="match status" value="1"/>
</dbReference>